<evidence type="ECO:0000256" key="1">
    <source>
        <dbReference type="SAM" id="MobiDB-lite"/>
    </source>
</evidence>
<dbReference type="AlphaFoldDB" id="A0A0H2M4H5"/>
<name>A0A0H2M4H5_VARPD</name>
<protein>
    <submittedName>
        <fullName evidence="3">Tryptophan halogenase</fullName>
    </submittedName>
</protein>
<dbReference type="Pfam" id="PF01494">
    <property type="entry name" value="FAD_binding_3"/>
    <property type="match status" value="1"/>
</dbReference>
<proteinExistence type="predicted"/>
<dbReference type="PANTHER" id="PTHR43747">
    <property type="entry name" value="FAD-BINDING PROTEIN"/>
    <property type="match status" value="1"/>
</dbReference>
<gene>
    <name evidence="3" type="ORF">VPARA_16580</name>
</gene>
<organism evidence="3 4">
    <name type="scientific">Variovorax paradoxus</name>
    <dbReference type="NCBI Taxonomy" id="34073"/>
    <lineage>
        <taxon>Bacteria</taxon>
        <taxon>Pseudomonadati</taxon>
        <taxon>Pseudomonadota</taxon>
        <taxon>Betaproteobacteria</taxon>
        <taxon>Burkholderiales</taxon>
        <taxon>Comamonadaceae</taxon>
        <taxon>Variovorax</taxon>
    </lineage>
</organism>
<dbReference type="InterPro" id="IPR050816">
    <property type="entry name" value="Flavin-dep_Halogenase_NPB"/>
</dbReference>
<accession>A0A0H2M4H5</accession>
<dbReference type="InterPro" id="IPR002938">
    <property type="entry name" value="FAD-bd"/>
</dbReference>
<dbReference type="Gene3D" id="3.50.50.60">
    <property type="entry name" value="FAD/NAD(P)-binding domain"/>
    <property type="match status" value="1"/>
</dbReference>
<keyword evidence="4" id="KW-1185">Reference proteome</keyword>
<dbReference type="EMBL" id="JZWI01000008">
    <property type="protein sequence ID" value="KLN56951.1"/>
    <property type="molecule type" value="Genomic_DNA"/>
</dbReference>
<dbReference type="InterPro" id="IPR036188">
    <property type="entry name" value="FAD/NAD-bd_sf"/>
</dbReference>
<feature type="domain" description="FAD-binding" evidence="2">
    <location>
        <begin position="8"/>
        <end position="202"/>
    </location>
</feature>
<evidence type="ECO:0000313" key="3">
    <source>
        <dbReference type="EMBL" id="KLN56951.1"/>
    </source>
</evidence>
<comment type="caution">
    <text evidence="3">The sequence shown here is derived from an EMBL/GenBank/DDBJ whole genome shotgun (WGS) entry which is preliminary data.</text>
</comment>
<dbReference type="RefSeq" id="WP_047784099.1">
    <property type="nucleotide sequence ID" value="NZ_JZWI01000008.1"/>
</dbReference>
<dbReference type="GO" id="GO:0071949">
    <property type="term" value="F:FAD binding"/>
    <property type="evidence" value="ECO:0007669"/>
    <property type="project" value="InterPro"/>
</dbReference>
<evidence type="ECO:0000313" key="4">
    <source>
        <dbReference type="Proteomes" id="UP000035170"/>
    </source>
</evidence>
<reference evidence="3 4" key="1">
    <citation type="submission" date="2015-03" db="EMBL/GenBank/DDBJ databases">
        <title>Genome sequence of Variovorax paradoxus TBEA6.</title>
        <authorList>
            <person name="Poehlein A."/>
            <person name="Schuldes J."/>
            <person name="Wuebbeler J.H."/>
            <person name="Hiessl S."/>
            <person name="Steinbuechel A."/>
            <person name="Daniel R."/>
        </authorList>
    </citation>
    <scope>NUCLEOTIDE SEQUENCE [LARGE SCALE GENOMIC DNA]</scope>
    <source>
        <strain evidence="3 4">TBEA6</strain>
    </source>
</reference>
<dbReference type="SUPFAM" id="SSF51905">
    <property type="entry name" value="FAD/NAD(P)-binding domain"/>
    <property type="match status" value="1"/>
</dbReference>
<evidence type="ECO:0000259" key="2">
    <source>
        <dbReference type="Pfam" id="PF01494"/>
    </source>
</evidence>
<feature type="region of interest" description="Disordered" evidence="1">
    <location>
        <begin position="545"/>
        <end position="568"/>
    </location>
</feature>
<sequence>MTGTAQRCDAVIMGGGLAGLTLALQLKQRFQDIDVLVLERRTHPVPHAAHKVGESSVEIGAHYFDTVLGLKPHMDGAQLRKFGFRFFFSEGRRDIDQVTEIGASRYLAVPSYQIDRGIFENYLAEEAVRRGVRFDDAALVRRVDLAPDAEAPHRLEWTRGNETHSAEARWLIDACGRAGLLKRKLGLAQANAHDVNAVWFRIGERIAIDEWSDNATWRERCDPQARWLSTNHLVGAGYWAWLIPLASGSHSVGIVADPKLHPLDTIDTFEKAMQWFATYQPRLYDALDGKRHLLQDFAFLKHFSHGCKQVFSGRRWALTGEAGLFLDPFYSPGSDFIAISNTYITDLVAHDRAGRSVEARAQLYDQIYHSFYESTLALYQDQYPLFGDPEVLPVKVIWDYAYYWGVLSQIFFQQRLTDLMLLGSLKEELQHCQRLNLAVQQLLRSWSAASARRNAPVMLDQAAMPWFAELNRSLKDPRLGDAEFRARIRASVAQLRQLAGEILGRARADNADLSGCALPSVLEEDIAALPAGAQAGAMLFAALPDDSRKPRLPNFTERSSPVAPRARP</sequence>
<dbReference type="Proteomes" id="UP000035170">
    <property type="component" value="Unassembled WGS sequence"/>
</dbReference>
<dbReference type="PANTHER" id="PTHR43747:SF1">
    <property type="entry name" value="SLR1998 PROTEIN"/>
    <property type="match status" value="1"/>
</dbReference>
<dbReference type="PATRIC" id="fig|34073.19.peg.1700"/>